<evidence type="ECO:0000256" key="5">
    <source>
        <dbReference type="ARBA" id="ARBA00022692"/>
    </source>
</evidence>
<dbReference type="InterPro" id="IPR011527">
    <property type="entry name" value="ABC1_TM_dom"/>
</dbReference>
<evidence type="ECO:0000256" key="9">
    <source>
        <dbReference type="ARBA" id="ARBA00023136"/>
    </source>
</evidence>
<dbReference type="InterPro" id="IPR017871">
    <property type="entry name" value="ABC_transporter-like_CS"/>
</dbReference>
<comment type="similarity">
    <text evidence="2">Belongs to the ABC transporter superfamily.</text>
</comment>
<keyword evidence="8 11" id="KW-1133">Transmembrane helix</keyword>
<dbReference type="GO" id="GO:0005886">
    <property type="term" value="C:plasma membrane"/>
    <property type="evidence" value="ECO:0007669"/>
    <property type="project" value="UniProtKB-SubCell"/>
</dbReference>
<evidence type="ECO:0000313" key="15">
    <source>
        <dbReference type="Proteomes" id="UP000297966"/>
    </source>
</evidence>
<evidence type="ECO:0000256" key="3">
    <source>
        <dbReference type="ARBA" id="ARBA00022448"/>
    </source>
</evidence>
<comment type="function">
    <text evidence="10">Involved in beta-(1--&gt;2)glucan export. Transmembrane domains (TMD) form a pore in the inner membrane and the ATP-binding domain (NBD) is responsible for energy generation.</text>
</comment>
<dbReference type="InterPro" id="IPR027417">
    <property type="entry name" value="P-loop_NTPase"/>
</dbReference>
<feature type="domain" description="ABC transmembrane type-1" evidence="13">
    <location>
        <begin position="419"/>
        <end position="686"/>
    </location>
</feature>
<dbReference type="SMART" id="SM00382">
    <property type="entry name" value="AAA"/>
    <property type="match status" value="1"/>
</dbReference>
<organism evidence="14 15">
    <name type="scientific">Bradyrhizobium niftali</name>
    <dbReference type="NCBI Taxonomy" id="2560055"/>
    <lineage>
        <taxon>Bacteria</taxon>
        <taxon>Pseudomonadati</taxon>
        <taxon>Pseudomonadota</taxon>
        <taxon>Alphaproteobacteria</taxon>
        <taxon>Hyphomicrobiales</taxon>
        <taxon>Nitrobacteraceae</taxon>
        <taxon>Bradyrhizobium</taxon>
    </lineage>
</organism>
<dbReference type="InterPro" id="IPR022515">
    <property type="entry name" value="NHPM_micro_ABC2"/>
</dbReference>
<evidence type="ECO:0000256" key="4">
    <source>
        <dbReference type="ARBA" id="ARBA00022475"/>
    </source>
</evidence>
<dbReference type="InterPro" id="IPR039421">
    <property type="entry name" value="Type_1_exporter"/>
</dbReference>
<evidence type="ECO:0000259" key="12">
    <source>
        <dbReference type="PROSITE" id="PS50893"/>
    </source>
</evidence>
<dbReference type="InterPro" id="IPR003593">
    <property type="entry name" value="AAA+_ATPase"/>
</dbReference>
<feature type="transmembrane region" description="Helical" evidence="11">
    <location>
        <begin position="557"/>
        <end position="580"/>
    </location>
</feature>
<dbReference type="PROSITE" id="PS00211">
    <property type="entry name" value="ABC_TRANSPORTER_1"/>
    <property type="match status" value="1"/>
</dbReference>
<dbReference type="EMBL" id="SPQT01000003">
    <property type="protein sequence ID" value="TFV49240.1"/>
    <property type="molecule type" value="Genomic_DNA"/>
</dbReference>
<dbReference type="AlphaFoldDB" id="A0A4Y9M265"/>
<evidence type="ECO:0000256" key="1">
    <source>
        <dbReference type="ARBA" id="ARBA00004651"/>
    </source>
</evidence>
<feature type="domain" description="ABC transporter" evidence="12">
    <location>
        <begin position="729"/>
        <end position="961"/>
    </location>
</feature>
<dbReference type="RefSeq" id="WP_135174006.1">
    <property type="nucleotide sequence ID" value="NZ_SPQT01000003.1"/>
</dbReference>
<keyword evidence="7" id="KW-0067">ATP-binding</keyword>
<evidence type="ECO:0000256" key="7">
    <source>
        <dbReference type="ARBA" id="ARBA00022840"/>
    </source>
</evidence>
<dbReference type="InterPro" id="IPR003439">
    <property type="entry name" value="ABC_transporter-like_ATP-bd"/>
</dbReference>
<dbReference type="PANTHER" id="PTHR24221">
    <property type="entry name" value="ATP-BINDING CASSETTE SUB-FAMILY B"/>
    <property type="match status" value="1"/>
</dbReference>
<keyword evidence="3" id="KW-0813">Transport</keyword>
<evidence type="ECO:0000256" key="6">
    <source>
        <dbReference type="ARBA" id="ARBA00022741"/>
    </source>
</evidence>
<evidence type="ECO:0000256" key="10">
    <source>
        <dbReference type="ARBA" id="ARBA00024722"/>
    </source>
</evidence>
<comment type="subcellular location">
    <subcellularLocation>
        <location evidence="1">Cell membrane</location>
        <topology evidence="1">Multi-pass membrane protein</topology>
    </subcellularLocation>
</comment>
<keyword evidence="15" id="KW-1185">Reference proteome</keyword>
<dbReference type="OrthoDB" id="9787557at2"/>
<evidence type="ECO:0000256" key="11">
    <source>
        <dbReference type="SAM" id="Phobius"/>
    </source>
</evidence>
<dbReference type="Pfam" id="PF00005">
    <property type="entry name" value="ABC_tran"/>
    <property type="match status" value="1"/>
</dbReference>
<dbReference type="GO" id="GO:0034040">
    <property type="term" value="F:ATPase-coupled lipid transmembrane transporter activity"/>
    <property type="evidence" value="ECO:0007669"/>
    <property type="project" value="TreeGrafter"/>
</dbReference>
<dbReference type="Gene3D" id="1.20.1560.10">
    <property type="entry name" value="ABC transporter type 1, transmembrane domain"/>
    <property type="match status" value="1"/>
</dbReference>
<keyword evidence="9 11" id="KW-0472">Membrane</keyword>
<feature type="transmembrane region" description="Helical" evidence="11">
    <location>
        <begin position="452"/>
        <end position="473"/>
    </location>
</feature>
<dbReference type="PROSITE" id="PS50893">
    <property type="entry name" value="ABC_TRANSPORTER_2"/>
    <property type="match status" value="1"/>
</dbReference>
<dbReference type="NCBIfam" id="TIGR03797">
    <property type="entry name" value="NHLM_micro_ABC2"/>
    <property type="match status" value="1"/>
</dbReference>
<dbReference type="Pfam" id="PF00664">
    <property type="entry name" value="ABC_membrane"/>
    <property type="match status" value="1"/>
</dbReference>
<dbReference type="GO" id="GO:0016887">
    <property type="term" value="F:ATP hydrolysis activity"/>
    <property type="evidence" value="ECO:0007669"/>
    <property type="project" value="InterPro"/>
</dbReference>
<dbReference type="GO" id="GO:0005524">
    <property type="term" value="F:ATP binding"/>
    <property type="evidence" value="ECO:0007669"/>
    <property type="project" value="UniProtKB-KW"/>
</dbReference>
<dbReference type="Gene3D" id="3.40.50.300">
    <property type="entry name" value="P-loop containing nucleotide triphosphate hydrolases"/>
    <property type="match status" value="1"/>
</dbReference>
<reference evidence="14 15" key="1">
    <citation type="submission" date="2019-03" db="EMBL/GenBank/DDBJ databases">
        <title>Bradyrhizobium diversity isolated from nodules of Chamaecrista fasciculata.</title>
        <authorList>
            <person name="Klepa M.S."/>
            <person name="Urquiaga M.O."/>
            <person name="Hungria M."/>
            <person name="Delamuta J.R."/>
        </authorList>
    </citation>
    <scope>NUCLEOTIDE SEQUENCE [LARGE SCALE GENOMIC DNA]</scope>
    <source>
        <strain evidence="14 15">CNPSo 3448</strain>
    </source>
</reference>
<accession>A0A4Y9M265</accession>
<dbReference type="PROSITE" id="PS50929">
    <property type="entry name" value="ABC_TM1F"/>
    <property type="match status" value="1"/>
</dbReference>
<keyword evidence="5 11" id="KW-0812">Transmembrane</keyword>
<keyword evidence="6" id="KW-0547">Nucleotide-binding</keyword>
<protein>
    <submittedName>
        <fullName evidence="14">NHLP bacteriocin export ABC transporter permease/ATPase subunit</fullName>
    </submittedName>
</protein>
<proteinExistence type="inferred from homology"/>
<name>A0A4Y9M265_9BRAD</name>
<feature type="transmembrane region" description="Helical" evidence="11">
    <location>
        <begin position="534"/>
        <end position="551"/>
    </location>
</feature>
<dbReference type="PANTHER" id="PTHR24221:SF654">
    <property type="entry name" value="ATP-BINDING CASSETTE SUB-FAMILY B MEMBER 6"/>
    <property type="match status" value="1"/>
</dbReference>
<dbReference type="SUPFAM" id="SSF90123">
    <property type="entry name" value="ABC transporter transmembrane region"/>
    <property type="match status" value="1"/>
</dbReference>
<dbReference type="FunFam" id="3.40.50.300:FF:000299">
    <property type="entry name" value="ABC transporter ATP-binding protein/permease"/>
    <property type="match status" value="1"/>
</dbReference>
<comment type="caution">
    <text evidence="14">The sequence shown here is derived from an EMBL/GenBank/DDBJ whole genome shotgun (WGS) entry which is preliminary data.</text>
</comment>
<dbReference type="SUPFAM" id="SSF52540">
    <property type="entry name" value="P-loop containing nucleoside triphosphate hydrolases"/>
    <property type="match status" value="1"/>
</dbReference>
<dbReference type="InterPro" id="IPR036640">
    <property type="entry name" value="ABC1_TM_sf"/>
</dbReference>
<evidence type="ECO:0000256" key="8">
    <source>
        <dbReference type="ARBA" id="ARBA00022989"/>
    </source>
</evidence>
<feature type="transmembrane region" description="Helical" evidence="11">
    <location>
        <begin position="416"/>
        <end position="440"/>
    </location>
</feature>
<evidence type="ECO:0000256" key="2">
    <source>
        <dbReference type="ARBA" id="ARBA00005417"/>
    </source>
</evidence>
<sequence>MSSAYQPPSLETPPRHTAAAPIALESHRPLPIDDIDLVLDVVRGYVDLFAVRESTDGGPSRRHHMFRVEQGGVVFGLPSISDGNGNSMTVIAVGGLETKVMIGDRGHYGDRDLIDAWTGLVSGIVATPAQGAIVQQAAIGSRYTLASGGVLRLPGRQVGWIGIERGTVTVMAMPEVCGSGECPLPVPPGTWLVAGEDATLKVGESSDFALAEIWAALDRFHVRVMESLYREIEQEAFAEADRLLRRSGLNKLRTRSIVGRLAGIIAAESGPSLPAADGANALIAACREAGAAMGIALQAPASLLSGDDDLANAMIIAQASRVRSRRLLLRADWWINSVGPFVAFRGEDRRPVAVLPGAGGRHTIVDPGAGLACELTRATASELAPEAVMFYRALPAPALRVRDLLKFGAAIVRADVLRIMLAALCLGLLALATPLVIKLLIDSVLPRAEADQLLICAAALAVVTLVAGGFQIMQGIAMLRLESRLDWVLQAAIVDRLLRMPASFFRSSSVGDLADRALGIEAVRTIITGRAVRGFLALVSCLFSFSVMLYLDIRLGMLAVALAVLRVAMVVTISLARLSYERQSLHQQGRLEGLVLQFVTGVGKLRIANATTHALAIWVERFAEQKRNWVASQRAGNLQKSLEAAFPATATLLVFALAQNGHGASLPLGTFLAFYAAFGLSLAAVGEWAQAAGELLVAIPRIERLRPIIATATEIGDDRKSVGDISGTIEFARVSFRYGGNGPRILDDVSLSVGKGEYLAIVGPSGSGKSTLVRLLLGFEKPESGVVLVDGKSLETIDIGLLRRQVGVVLQNSRLASGSIYDNICGAAQLSLDRAWEIARLAGLDRDIESMPMGMQTLVAEGVSTLSGGQRQRLLIARALAHKPRLLLMDEATSALDNRTQAVVSDSISRLNLTRIVVAHRLSTVQSADRIVVLDAGKIVQTGTYAELMTQRGLFTDFAERQLI</sequence>
<keyword evidence="4" id="KW-1003">Cell membrane</keyword>
<evidence type="ECO:0000259" key="13">
    <source>
        <dbReference type="PROSITE" id="PS50929"/>
    </source>
</evidence>
<gene>
    <name evidence="14" type="ORF">E4K65_10020</name>
</gene>
<dbReference type="Proteomes" id="UP000297966">
    <property type="component" value="Unassembled WGS sequence"/>
</dbReference>
<dbReference type="GO" id="GO:0140359">
    <property type="term" value="F:ABC-type transporter activity"/>
    <property type="evidence" value="ECO:0007669"/>
    <property type="project" value="InterPro"/>
</dbReference>
<evidence type="ECO:0000313" key="14">
    <source>
        <dbReference type="EMBL" id="TFV49240.1"/>
    </source>
</evidence>